<keyword evidence="3" id="KW-1185">Reference proteome</keyword>
<reference evidence="2 3" key="1">
    <citation type="journal article" date="2023" name="BMC Biol.">
        <title>The compact genome of the sponge Oopsacas minuta (Hexactinellida) is lacking key metazoan core genes.</title>
        <authorList>
            <person name="Santini S."/>
            <person name="Schenkelaars Q."/>
            <person name="Jourda C."/>
            <person name="Duchesne M."/>
            <person name="Belahbib H."/>
            <person name="Rocher C."/>
            <person name="Selva M."/>
            <person name="Riesgo A."/>
            <person name="Vervoort M."/>
            <person name="Leys S.P."/>
            <person name="Kodjabachian L."/>
            <person name="Le Bivic A."/>
            <person name="Borchiellini C."/>
            <person name="Claverie J.M."/>
            <person name="Renard E."/>
        </authorList>
    </citation>
    <scope>NUCLEOTIDE SEQUENCE [LARGE SCALE GENOMIC DNA]</scope>
    <source>
        <strain evidence="2">SPO-2</strain>
    </source>
</reference>
<dbReference type="Proteomes" id="UP001165289">
    <property type="component" value="Unassembled WGS sequence"/>
</dbReference>
<dbReference type="AlphaFoldDB" id="A0AAV7KAQ4"/>
<comment type="caution">
    <text evidence="2">The sequence shown here is derived from an EMBL/GenBank/DDBJ whole genome shotgun (WGS) entry which is preliminary data.</text>
</comment>
<evidence type="ECO:0000313" key="3">
    <source>
        <dbReference type="Proteomes" id="UP001165289"/>
    </source>
</evidence>
<organism evidence="2 3">
    <name type="scientific">Oopsacas minuta</name>
    <dbReference type="NCBI Taxonomy" id="111878"/>
    <lineage>
        <taxon>Eukaryota</taxon>
        <taxon>Metazoa</taxon>
        <taxon>Porifera</taxon>
        <taxon>Hexactinellida</taxon>
        <taxon>Hexasterophora</taxon>
        <taxon>Lyssacinosida</taxon>
        <taxon>Leucopsacidae</taxon>
        <taxon>Oopsacas</taxon>
    </lineage>
</organism>
<proteinExistence type="predicted"/>
<feature type="transmembrane region" description="Helical" evidence="1">
    <location>
        <begin position="46"/>
        <end position="74"/>
    </location>
</feature>
<evidence type="ECO:0000313" key="2">
    <source>
        <dbReference type="EMBL" id="KAI6657915.1"/>
    </source>
</evidence>
<evidence type="ECO:0000256" key="1">
    <source>
        <dbReference type="SAM" id="Phobius"/>
    </source>
</evidence>
<name>A0AAV7KAQ4_9METZ</name>
<keyword evidence="1" id="KW-0472">Membrane</keyword>
<keyword evidence="1" id="KW-0812">Transmembrane</keyword>
<accession>A0AAV7KAQ4</accession>
<sequence>MKIYALTIYRDGVIKFLVQPQPTLSSHTHQQLISSLMRANMDDFSLYYIIFALIFVIILLICTITLLICISFYIMCYKISSCNGDIENSRLLYYGKEPQQYFIAPQSIYTSSSINNINTDDIASDITNTSLVRDSYDYDASDVVVPPPSMDSNFSEVLLSVSQQDIHHLVDPRPFQETIHRTSETSTTDCSTFSPSNMFISNEHLVHPSLVTSQYSESLITNSTCNSPDSTNKGFVTS</sequence>
<keyword evidence="1" id="KW-1133">Transmembrane helix</keyword>
<gene>
    <name evidence="2" type="ORF">LOD99_15633</name>
</gene>
<dbReference type="EMBL" id="JAKMXF010000110">
    <property type="protein sequence ID" value="KAI6657915.1"/>
    <property type="molecule type" value="Genomic_DNA"/>
</dbReference>
<protein>
    <submittedName>
        <fullName evidence="2">Uncharacterized protein</fullName>
    </submittedName>
</protein>